<dbReference type="EMBL" id="VSSQ01122744">
    <property type="protein sequence ID" value="MPN54481.1"/>
    <property type="molecule type" value="Genomic_DNA"/>
</dbReference>
<dbReference type="InterPro" id="IPR042184">
    <property type="entry name" value="YqeY/Aim41_N"/>
</dbReference>
<protein>
    <recommendedName>
        <fullName evidence="2">GatB/YqeY domain-containing protein</fullName>
    </recommendedName>
</protein>
<evidence type="ECO:0000313" key="1">
    <source>
        <dbReference type="EMBL" id="MPN54481.1"/>
    </source>
</evidence>
<dbReference type="AlphaFoldDB" id="A0A645ISX2"/>
<dbReference type="SUPFAM" id="SSF89095">
    <property type="entry name" value="GatB/YqeY motif"/>
    <property type="match status" value="1"/>
</dbReference>
<dbReference type="GO" id="GO:0016884">
    <property type="term" value="F:carbon-nitrogen ligase activity, with glutamine as amido-N-donor"/>
    <property type="evidence" value="ECO:0007669"/>
    <property type="project" value="InterPro"/>
</dbReference>
<dbReference type="InterPro" id="IPR003789">
    <property type="entry name" value="Asn/Gln_tRNA_amidoTrase-B-like"/>
</dbReference>
<dbReference type="PANTHER" id="PTHR28055:SF1">
    <property type="entry name" value="ALTERED INHERITANCE OF MITOCHONDRIA PROTEIN 41, MITOCHONDRIAL"/>
    <property type="match status" value="1"/>
</dbReference>
<reference evidence="1" key="1">
    <citation type="submission" date="2019-08" db="EMBL/GenBank/DDBJ databases">
        <authorList>
            <person name="Kucharzyk K."/>
            <person name="Murdoch R.W."/>
            <person name="Higgins S."/>
            <person name="Loffler F."/>
        </authorList>
    </citation>
    <scope>NUCLEOTIDE SEQUENCE</scope>
</reference>
<organism evidence="1">
    <name type="scientific">bioreactor metagenome</name>
    <dbReference type="NCBI Taxonomy" id="1076179"/>
    <lineage>
        <taxon>unclassified sequences</taxon>
        <taxon>metagenomes</taxon>
        <taxon>ecological metagenomes</taxon>
    </lineage>
</organism>
<dbReference type="Gene3D" id="1.10.10.410">
    <property type="match status" value="1"/>
</dbReference>
<dbReference type="InterPro" id="IPR019004">
    <property type="entry name" value="YqeY/Aim41"/>
</dbReference>
<comment type="caution">
    <text evidence="1">The sequence shown here is derived from an EMBL/GenBank/DDBJ whole genome shotgun (WGS) entry which is preliminary data.</text>
</comment>
<dbReference type="Pfam" id="PF09424">
    <property type="entry name" value="YqeY"/>
    <property type="match status" value="1"/>
</dbReference>
<name>A0A645ISX2_9ZZZZ</name>
<accession>A0A645ISX2</accession>
<dbReference type="PANTHER" id="PTHR28055">
    <property type="entry name" value="ALTERED INHERITANCE OF MITOCHONDRIA PROTEIN 41, MITOCHONDRIAL"/>
    <property type="match status" value="1"/>
</dbReference>
<sequence length="136" mass="14784">MLARDKVALEALRGIKKEFLEAKTAKGGDGTLADEQAVKILQKMVKQRKESARIFTEQKRQDLADNEMAEVAVIEQYLPAQMSDAELETIIAAIIAEVGAAGPQDMGKVMGVATRQLAGKAEGRAISEKVKEMLNK</sequence>
<dbReference type="InterPro" id="IPR023168">
    <property type="entry name" value="GatB_Yqey_C_2"/>
</dbReference>
<evidence type="ECO:0008006" key="2">
    <source>
        <dbReference type="Google" id="ProtNLM"/>
    </source>
</evidence>
<gene>
    <name evidence="1" type="primary">yqeY_36</name>
    <name evidence="1" type="ORF">SDC9_202151</name>
</gene>
<dbReference type="Gene3D" id="1.10.1510.10">
    <property type="entry name" value="Uncharacterised protein YqeY/AIM41 PF09424, N-terminal domain"/>
    <property type="match status" value="1"/>
</dbReference>
<proteinExistence type="predicted"/>